<dbReference type="RefSeq" id="WP_184340362.1">
    <property type="nucleotide sequence ID" value="NZ_JACHIG010000006.1"/>
</dbReference>
<keyword evidence="4" id="KW-1185">Reference proteome</keyword>
<dbReference type="AlphaFoldDB" id="A0A7W7YCE4"/>
<feature type="transmembrane region" description="Helical" evidence="1">
    <location>
        <begin position="12"/>
        <end position="30"/>
    </location>
</feature>
<feature type="domain" description="Inner membrane protein YgaP-like transmembrane" evidence="2">
    <location>
        <begin position="1"/>
        <end position="58"/>
    </location>
</feature>
<dbReference type="Pfam" id="PF11127">
    <property type="entry name" value="YgaP-like_TM"/>
    <property type="match status" value="1"/>
</dbReference>
<keyword evidence="1" id="KW-1133">Transmembrane helix</keyword>
<reference evidence="3 4" key="1">
    <citation type="submission" date="2020-08" db="EMBL/GenBank/DDBJ databases">
        <title>Genomic Encyclopedia of Type Strains, Phase IV (KMG-IV): sequencing the most valuable type-strain genomes for metagenomic binning, comparative biology and taxonomic classification.</title>
        <authorList>
            <person name="Goeker M."/>
        </authorList>
    </citation>
    <scope>NUCLEOTIDE SEQUENCE [LARGE SCALE GENOMIC DNA]</scope>
    <source>
        <strain evidence="3 4">DSM 12252</strain>
    </source>
</reference>
<accession>A0A7W7YCE4</accession>
<dbReference type="EMBL" id="JACHIG010000006">
    <property type="protein sequence ID" value="MBB5033432.1"/>
    <property type="molecule type" value="Genomic_DNA"/>
</dbReference>
<name>A0A7W7YCE4_9BACT</name>
<keyword evidence="1" id="KW-0812">Transmembrane</keyword>
<dbReference type="InterPro" id="IPR021309">
    <property type="entry name" value="YgaP-like_TM"/>
</dbReference>
<gene>
    <name evidence="3" type="ORF">HNQ65_003020</name>
</gene>
<protein>
    <recommendedName>
        <fullName evidence="2">Inner membrane protein YgaP-like transmembrane domain-containing protein</fullName>
    </recommendedName>
</protein>
<keyword evidence="1" id="KW-0472">Membrane</keyword>
<proteinExistence type="predicted"/>
<sequence length="78" mass="7899">MKPNMGTADRILRVLFGLGLIAYGIVNHSWVGAIGAVPLLTAFVRFCPLYCPLGINTIGKGKGGNDKGGCCGGGGCCG</sequence>
<organism evidence="3 4">
    <name type="scientific">Prosthecobacter vanneervenii</name>
    <dbReference type="NCBI Taxonomy" id="48466"/>
    <lineage>
        <taxon>Bacteria</taxon>
        <taxon>Pseudomonadati</taxon>
        <taxon>Verrucomicrobiota</taxon>
        <taxon>Verrucomicrobiia</taxon>
        <taxon>Verrucomicrobiales</taxon>
        <taxon>Verrucomicrobiaceae</taxon>
        <taxon>Prosthecobacter</taxon>
    </lineage>
</organism>
<evidence type="ECO:0000259" key="2">
    <source>
        <dbReference type="Pfam" id="PF11127"/>
    </source>
</evidence>
<evidence type="ECO:0000313" key="4">
    <source>
        <dbReference type="Proteomes" id="UP000590740"/>
    </source>
</evidence>
<evidence type="ECO:0000313" key="3">
    <source>
        <dbReference type="EMBL" id="MBB5033432.1"/>
    </source>
</evidence>
<comment type="caution">
    <text evidence="3">The sequence shown here is derived from an EMBL/GenBank/DDBJ whole genome shotgun (WGS) entry which is preliminary data.</text>
</comment>
<evidence type="ECO:0000256" key="1">
    <source>
        <dbReference type="SAM" id="Phobius"/>
    </source>
</evidence>
<dbReference type="Proteomes" id="UP000590740">
    <property type="component" value="Unassembled WGS sequence"/>
</dbReference>